<dbReference type="CDD" id="cd17321">
    <property type="entry name" value="MFS_MMR_MDR_like"/>
    <property type="match status" value="1"/>
</dbReference>
<feature type="transmembrane region" description="Helical" evidence="6">
    <location>
        <begin position="144"/>
        <end position="168"/>
    </location>
</feature>
<dbReference type="PANTHER" id="PTHR42718">
    <property type="entry name" value="MAJOR FACILITATOR SUPERFAMILY MULTIDRUG TRANSPORTER MFSC"/>
    <property type="match status" value="1"/>
</dbReference>
<feature type="transmembrane region" description="Helical" evidence="6">
    <location>
        <begin position="109"/>
        <end position="132"/>
    </location>
</feature>
<protein>
    <submittedName>
        <fullName evidence="8">MFS transporter</fullName>
    </submittedName>
</protein>
<feature type="transmembrane region" description="Helical" evidence="6">
    <location>
        <begin position="349"/>
        <end position="367"/>
    </location>
</feature>
<comment type="caution">
    <text evidence="8">The sequence shown here is derived from an EMBL/GenBank/DDBJ whole genome shotgun (WGS) entry which is preliminary data.</text>
</comment>
<feature type="transmembrane region" description="Helical" evidence="6">
    <location>
        <begin position="321"/>
        <end position="342"/>
    </location>
</feature>
<dbReference type="Pfam" id="PF07690">
    <property type="entry name" value="MFS_1"/>
    <property type="match status" value="1"/>
</dbReference>
<proteinExistence type="predicted"/>
<dbReference type="PROSITE" id="PS50850">
    <property type="entry name" value="MFS"/>
    <property type="match status" value="1"/>
</dbReference>
<feature type="transmembrane region" description="Helical" evidence="6">
    <location>
        <begin position="174"/>
        <end position="193"/>
    </location>
</feature>
<reference evidence="9" key="1">
    <citation type="journal article" date="2019" name="Int. J. Syst. Evol. Microbiol.">
        <title>The Global Catalogue of Microorganisms (GCM) 10K type strain sequencing project: providing services to taxonomists for standard genome sequencing and annotation.</title>
        <authorList>
            <consortium name="The Broad Institute Genomics Platform"/>
            <consortium name="The Broad Institute Genome Sequencing Center for Infectious Disease"/>
            <person name="Wu L."/>
            <person name="Ma J."/>
        </authorList>
    </citation>
    <scope>NUCLEOTIDE SEQUENCE [LARGE SCALE GENOMIC DNA]</scope>
    <source>
        <strain evidence="9">CGMCC 1.12286</strain>
    </source>
</reference>
<feature type="domain" description="Major facilitator superfamily (MFS) profile" evidence="7">
    <location>
        <begin position="20"/>
        <end position="467"/>
    </location>
</feature>
<feature type="transmembrane region" description="Helical" evidence="6">
    <location>
        <begin position="55"/>
        <end position="74"/>
    </location>
</feature>
<feature type="transmembrane region" description="Helical" evidence="6">
    <location>
        <begin position="283"/>
        <end position="301"/>
    </location>
</feature>
<evidence type="ECO:0000259" key="7">
    <source>
        <dbReference type="PROSITE" id="PS50850"/>
    </source>
</evidence>
<dbReference type="InterPro" id="IPR020846">
    <property type="entry name" value="MFS_dom"/>
</dbReference>
<keyword evidence="4 6" id="KW-1133">Transmembrane helix</keyword>
<name>A0ABW4JCA2_9BACL</name>
<dbReference type="InterPro" id="IPR036259">
    <property type="entry name" value="MFS_trans_sf"/>
</dbReference>
<evidence type="ECO:0000313" key="9">
    <source>
        <dbReference type="Proteomes" id="UP001597079"/>
    </source>
</evidence>
<accession>A0ABW4JCA2</accession>
<dbReference type="InterPro" id="IPR011701">
    <property type="entry name" value="MFS"/>
</dbReference>
<dbReference type="Gene3D" id="1.20.1250.20">
    <property type="entry name" value="MFS general substrate transporter like domains"/>
    <property type="match status" value="1"/>
</dbReference>
<keyword evidence="3 6" id="KW-0812">Transmembrane</keyword>
<feature type="transmembrane region" description="Helical" evidence="6">
    <location>
        <begin position="221"/>
        <end position="239"/>
    </location>
</feature>
<dbReference type="SUPFAM" id="SSF103473">
    <property type="entry name" value="MFS general substrate transporter"/>
    <property type="match status" value="1"/>
</dbReference>
<feature type="transmembrane region" description="Helical" evidence="6">
    <location>
        <begin position="86"/>
        <end position="103"/>
    </location>
</feature>
<evidence type="ECO:0000256" key="2">
    <source>
        <dbReference type="ARBA" id="ARBA00022448"/>
    </source>
</evidence>
<comment type="subcellular location">
    <subcellularLocation>
        <location evidence="1">Cell membrane</location>
        <topology evidence="1">Multi-pass membrane protein</topology>
    </subcellularLocation>
</comment>
<dbReference type="RefSeq" id="WP_377940626.1">
    <property type="nucleotide sequence ID" value="NZ_JBHUCX010000004.1"/>
</dbReference>
<feature type="transmembrane region" description="Helical" evidence="6">
    <location>
        <begin position="413"/>
        <end position="434"/>
    </location>
</feature>
<dbReference type="PROSITE" id="PS00216">
    <property type="entry name" value="SUGAR_TRANSPORT_1"/>
    <property type="match status" value="1"/>
</dbReference>
<feature type="transmembrane region" description="Helical" evidence="6">
    <location>
        <begin position="245"/>
        <end position="262"/>
    </location>
</feature>
<evidence type="ECO:0000256" key="3">
    <source>
        <dbReference type="ARBA" id="ARBA00022692"/>
    </source>
</evidence>
<gene>
    <name evidence="8" type="ORF">ACFSB2_00835</name>
</gene>
<feature type="transmembrane region" description="Helical" evidence="6">
    <location>
        <begin position="440"/>
        <end position="461"/>
    </location>
</feature>
<evidence type="ECO:0000256" key="6">
    <source>
        <dbReference type="SAM" id="Phobius"/>
    </source>
</evidence>
<dbReference type="EMBL" id="JBHUCX010000004">
    <property type="protein sequence ID" value="MFD1673266.1"/>
    <property type="molecule type" value="Genomic_DNA"/>
</dbReference>
<keyword evidence="9" id="KW-1185">Reference proteome</keyword>
<feature type="transmembrane region" description="Helical" evidence="6">
    <location>
        <begin position="18"/>
        <end position="43"/>
    </location>
</feature>
<evidence type="ECO:0000256" key="5">
    <source>
        <dbReference type="ARBA" id="ARBA00023136"/>
    </source>
</evidence>
<dbReference type="InterPro" id="IPR005829">
    <property type="entry name" value="Sugar_transporter_CS"/>
</dbReference>
<feature type="transmembrane region" description="Helical" evidence="6">
    <location>
        <begin position="373"/>
        <end position="392"/>
    </location>
</feature>
<evidence type="ECO:0000256" key="1">
    <source>
        <dbReference type="ARBA" id="ARBA00004651"/>
    </source>
</evidence>
<dbReference type="Gene3D" id="1.20.1720.10">
    <property type="entry name" value="Multidrug resistance protein D"/>
    <property type="match status" value="1"/>
</dbReference>
<sequence length="467" mass="51102">MTQQHSVALHDNVARHRVWFLITIALGVLLNPLNSSMISVAMTRFQHVFQVDYTSASWVISSYYLASAIAQPIMGKLADLLGRKKLFLLGLVVVTAACLLAPFSPNFAWLIVFRLLQSLGSGAIFPAGMGIVRQYITERQSQALAFLAVFSSGAAAFGPSLGGIVMHISDWSGIFWINFPFIVASFVLALWMLPSDKLARQGQQPAAGPTDIKAVMNQMDIPGILLFAVGIVSALIFLLSLIAQVRWWALPVAIVAFVLFGLREHRAKTPFLSFSLFKNNIPLSWVLIQFTVVNIIFYSVFFGMPSYLQEVRHDDTQQAGLLMLFIAGFSVITSPITGRWVAKSGSRPPLLLAGFCMTIGSALYLTLHAQTPVWWLIIVLSVLGLSNGFNNVGLQTALFKVSPQNVISTASGLFQMARYMGTILSTVLLGLLFGNQLSTGQLHLLGIILALIGLCVITMSWRLPRRA</sequence>
<evidence type="ECO:0000313" key="8">
    <source>
        <dbReference type="EMBL" id="MFD1673266.1"/>
    </source>
</evidence>
<evidence type="ECO:0000256" key="4">
    <source>
        <dbReference type="ARBA" id="ARBA00022989"/>
    </source>
</evidence>
<keyword evidence="2" id="KW-0813">Transport</keyword>
<keyword evidence="5 6" id="KW-0472">Membrane</keyword>
<dbReference type="PANTHER" id="PTHR42718:SF9">
    <property type="entry name" value="MAJOR FACILITATOR SUPERFAMILY MULTIDRUG TRANSPORTER MFSC"/>
    <property type="match status" value="1"/>
</dbReference>
<dbReference type="Proteomes" id="UP001597079">
    <property type="component" value="Unassembled WGS sequence"/>
</dbReference>
<organism evidence="8 9">
    <name type="scientific">Alicyclobacillus fodiniaquatilis</name>
    <dbReference type="NCBI Taxonomy" id="1661150"/>
    <lineage>
        <taxon>Bacteria</taxon>
        <taxon>Bacillati</taxon>
        <taxon>Bacillota</taxon>
        <taxon>Bacilli</taxon>
        <taxon>Bacillales</taxon>
        <taxon>Alicyclobacillaceae</taxon>
        <taxon>Alicyclobacillus</taxon>
    </lineage>
</organism>